<keyword evidence="4" id="KW-0472">Membrane</keyword>
<reference evidence="5 6" key="1">
    <citation type="journal article" date="2013" name="Antonie Van Leeuwenhoek">
        <title>Paracoccus zhejiangensis sp. nov., isolated from activated sludge in wastewater-treatment system.</title>
        <authorList>
            <person name="Wu Z.G."/>
            <person name="Zhang D.F."/>
            <person name="Liu Y.L."/>
            <person name="Wang F."/>
            <person name="Jiang X."/>
            <person name="Li C."/>
            <person name="Li S.P."/>
            <person name="Hong Q."/>
            <person name="Li W.J."/>
        </authorList>
    </citation>
    <scope>NUCLEOTIDE SEQUENCE [LARGE SCALE GENOMIC DNA]</scope>
    <source>
        <strain evidence="5 6">J6</strain>
    </source>
</reference>
<evidence type="ECO:0000256" key="1">
    <source>
        <dbReference type="ARBA" id="ARBA00004429"/>
    </source>
</evidence>
<dbReference type="EMBL" id="CP025430">
    <property type="protein sequence ID" value="AUH65348.1"/>
    <property type="molecule type" value="Genomic_DNA"/>
</dbReference>
<keyword evidence="6" id="KW-1185">Reference proteome</keyword>
<feature type="transmembrane region" description="Helical" evidence="4">
    <location>
        <begin position="242"/>
        <end position="260"/>
    </location>
</feature>
<gene>
    <name evidence="5" type="ORF">CX676_15225</name>
</gene>
<dbReference type="GO" id="GO:0015920">
    <property type="term" value="P:lipopolysaccharide transport"/>
    <property type="evidence" value="ECO:0007669"/>
    <property type="project" value="TreeGrafter"/>
</dbReference>
<name>A0A2H5F1B4_9RHOB</name>
<evidence type="ECO:0000256" key="3">
    <source>
        <dbReference type="ARBA" id="ARBA00022448"/>
    </source>
</evidence>
<dbReference type="OrthoDB" id="7835223at2"/>
<comment type="similarity">
    <text evidence="2">Belongs to the ABC-2 integral membrane protein family.</text>
</comment>
<evidence type="ECO:0000256" key="4">
    <source>
        <dbReference type="SAM" id="Phobius"/>
    </source>
</evidence>
<dbReference type="KEGG" id="pzh:CX676_15225"/>
<keyword evidence="4" id="KW-0812">Transmembrane</keyword>
<accession>A0A2H5F1B4</accession>
<dbReference type="PANTHER" id="PTHR30413">
    <property type="entry name" value="INNER MEMBRANE TRANSPORT PERMEASE"/>
    <property type="match status" value="1"/>
</dbReference>
<feature type="transmembrane region" description="Helical" evidence="4">
    <location>
        <begin position="113"/>
        <end position="137"/>
    </location>
</feature>
<dbReference type="PANTHER" id="PTHR30413:SF8">
    <property type="entry name" value="TRANSPORT PERMEASE PROTEIN"/>
    <property type="match status" value="1"/>
</dbReference>
<dbReference type="AlphaFoldDB" id="A0A2H5F1B4"/>
<sequence length="273" mass="30322">MFVQHRNRNMLEAAYNTLLLIYFQIVYNLRKEHTNPLIGLLLTIIQSSLMVVAFFLLYYVIGVRTSPIRGDFMVFIMTGIFVFVTHVQGTAAVSSSGALTSGMTKHGPMSSAVMIAGAAIAVLYKQVLSCIVILWAYHAIVTPVVVNDWVACLALLVLAWLSGCAVGLVFLSIRPWAPKAAGLLTTIYSRLNMIASGKMFVANTLPNFMLPYFEWNPLFHIIDQMRGFAFINYVPHKTNLEYPIYFTIAVTMIGLMAEFTTRNSVSASWSAGK</sequence>
<feature type="transmembrane region" description="Helical" evidence="4">
    <location>
        <begin position="149"/>
        <end position="173"/>
    </location>
</feature>
<dbReference type="Proteomes" id="UP000234530">
    <property type="component" value="Chromosome"/>
</dbReference>
<feature type="transmembrane region" description="Helical" evidence="4">
    <location>
        <begin position="12"/>
        <end position="30"/>
    </location>
</feature>
<proteinExistence type="inferred from homology"/>
<keyword evidence="4" id="KW-1133">Transmembrane helix</keyword>
<evidence type="ECO:0000313" key="5">
    <source>
        <dbReference type="EMBL" id="AUH65348.1"/>
    </source>
</evidence>
<evidence type="ECO:0000256" key="2">
    <source>
        <dbReference type="ARBA" id="ARBA00007783"/>
    </source>
</evidence>
<organism evidence="5 6">
    <name type="scientific">Paracoccus zhejiangensis</name>
    <dbReference type="NCBI Taxonomy" id="1077935"/>
    <lineage>
        <taxon>Bacteria</taxon>
        <taxon>Pseudomonadati</taxon>
        <taxon>Pseudomonadota</taxon>
        <taxon>Alphaproteobacteria</taxon>
        <taxon>Rhodobacterales</taxon>
        <taxon>Paracoccaceae</taxon>
        <taxon>Paracoccus</taxon>
    </lineage>
</organism>
<keyword evidence="3" id="KW-0813">Transport</keyword>
<comment type="subcellular location">
    <subcellularLocation>
        <location evidence="1">Cell inner membrane</location>
        <topology evidence="1">Multi-pass membrane protein</topology>
    </subcellularLocation>
</comment>
<feature type="transmembrane region" description="Helical" evidence="4">
    <location>
        <begin position="36"/>
        <end position="60"/>
    </location>
</feature>
<dbReference type="GO" id="GO:0005886">
    <property type="term" value="C:plasma membrane"/>
    <property type="evidence" value="ECO:0007669"/>
    <property type="project" value="UniProtKB-SubCell"/>
</dbReference>
<feature type="transmembrane region" description="Helical" evidence="4">
    <location>
        <begin position="72"/>
        <end position="93"/>
    </location>
</feature>
<protein>
    <submittedName>
        <fullName evidence="5">ABC transporter</fullName>
    </submittedName>
</protein>
<evidence type="ECO:0000313" key="6">
    <source>
        <dbReference type="Proteomes" id="UP000234530"/>
    </source>
</evidence>